<protein>
    <submittedName>
        <fullName evidence="1">Uncharacterized protein</fullName>
    </submittedName>
</protein>
<accession>A0A812MEC5</accession>
<reference evidence="1" key="1">
    <citation type="submission" date="2021-02" db="EMBL/GenBank/DDBJ databases">
        <authorList>
            <person name="Dougan E. K."/>
            <person name="Rhodes N."/>
            <person name="Thang M."/>
            <person name="Chan C."/>
        </authorList>
    </citation>
    <scope>NUCLEOTIDE SEQUENCE</scope>
</reference>
<dbReference type="Proteomes" id="UP000601435">
    <property type="component" value="Unassembled WGS sequence"/>
</dbReference>
<name>A0A812MEC5_9DINO</name>
<sequence>MVLSLQVSGDRPGLQILASLLASRLGLGSLEHHPLAVQVSMDFVVRCMQCKDRVLHSDIRAQCFRAEHRIPSTAIARLRLRLISLRELRVRAVAFLDFAGVGRGLSAICDMLSKKARLRIGVSSPASKVTRHPIPLPAATIAPRGKSFSVSVWWLLCCIMLAKRLPCSTPDRSSLES</sequence>
<proteinExistence type="predicted"/>
<comment type="caution">
    <text evidence="1">The sequence shown here is derived from an EMBL/GenBank/DDBJ whole genome shotgun (WGS) entry which is preliminary data.</text>
</comment>
<keyword evidence="2" id="KW-1185">Reference proteome</keyword>
<dbReference type="AlphaFoldDB" id="A0A812MEC5"/>
<evidence type="ECO:0000313" key="1">
    <source>
        <dbReference type="EMBL" id="CAE7260892.1"/>
    </source>
</evidence>
<gene>
    <name evidence="1" type="ORF">SNEC2469_LOCUS5954</name>
</gene>
<dbReference type="OrthoDB" id="10650582at2759"/>
<evidence type="ECO:0000313" key="2">
    <source>
        <dbReference type="Proteomes" id="UP000601435"/>
    </source>
</evidence>
<dbReference type="EMBL" id="CAJNJA010010680">
    <property type="protein sequence ID" value="CAE7260892.1"/>
    <property type="molecule type" value="Genomic_DNA"/>
</dbReference>
<organism evidence="1 2">
    <name type="scientific">Symbiodinium necroappetens</name>
    <dbReference type="NCBI Taxonomy" id="1628268"/>
    <lineage>
        <taxon>Eukaryota</taxon>
        <taxon>Sar</taxon>
        <taxon>Alveolata</taxon>
        <taxon>Dinophyceae</taxon>
        <taxon>Suessiales</taxon>
        <taxon>Symbiodiniaceae</taxon>
        <taxon>Symbiodinium</taxon>
    </lineage>
</organism>